<comment type="caution">
    <text evidence="1">The sequence shown here is derived from an EMBL/GenBank/DDBJ whole genome shotgun (WGS) entry which is preliminary data.</text>
</comment>
<name>A0A7Z0ASP7_9PSED</name>
<organism evidence="1 2">
    <name type="scientific">Pseudomonas moraviensis</name>
    <dbReference type="NCBI Taxonomy" id="321662"/>
    <lineage>
        <taxon>Bacteria</taxon>
        <taxon>Pseudomonadati</taxon>
        <taxon>Pseudomonadota</taxon>
        <taxon>Gammaproteobacteria</taxon>
        <taxon>Pseudomonadales</taxon>
        <taxon>Pseudomonadaceae</taxon>
        <taxon>Pseudomonas</taxon>
    </lineage>
</organism>
<evidence type="ECO:0000313" key="1">
    <source>
        <dbReference type="EMBL" id="NYH08241.1"/>
    </source>
</evidence>
<sequence>MYEGLPENLAYEADELLNSAIMNKLPVVIVEGCDDIPIYERLALQIGLDCEVYASEYLLSGKAGCVGVTEHLTTIREGSQGLDIKPHILGIIDRDARFYRGELSDDDALLILNYYSIESHFVSAEAVRFMIESTTRATRHLVTEEDSEKIFEVIKAELGRLYFFSLEALRNACDSEYDARFGYGDKIRTILNSGHEQALEAVREGLEAFASEKAVPGGWEGVMSVCKGKWLLEMFLVEVKTQVSRLPSLCSEGWVTTCQSCLKEVHKNCLYRVAANFDGPQMKQFLMGDLTPPAFNYIRERMMGLVHV</sequence>
<accession>A0A7Z0ASP7</accession>
<evidence type="ECO:0000313" key="2">
    <source>
        <dbReference type="Proteomes" id="UP000553035"/>
    </source>
</evidence>
<reference evidence="1 2" key="1">
    <citation type="submission" date="2020-07" db="EMBL/GenBank/DDBJ databases">
        <title>Exploring microbial biodiversity for novel pathways involved in the catabolism of aromatic compounds derived from lignin.</title>
        <authorList>
            <person name="Elkins J."/>
        </authorList>
    </citation>
    <scope>NUCLEOTIDE SEQUENCE [LARGE SCALE GENOMIC DNA]</scope>
    <source>
        <strain evidence="1 2">VanB</strain>
    </source>
</reference>
<evidence type="ECO:0008006" key="3">
    <source>
        <dbReference type="Google" id="ProtNLM"/>
    </source>
</evidence>
<gene>
    <name evidence="1" type="ORF">GGI52_001284</name>
</gene>
<dbReference type="RefSeq" id="WP_179692751.1">
    <property type="nucleotide sequence ID" value="NZ_JACCAT010000001.1"/>
</dbReference>
<dbReference type="AlphaFoldDB" id="A0A7Z0ASP7"/>
<dbReference type="Proteomes" id="UP000553035">
    <property type="component" value="Unassembled WGS sequence"/>
</dbReference>
<proteinExistence type="predicted"/>
<dbReference type="EMBL" id="JACCAT010000001">
    <property type="protein sequence ID" value="NYH08241.1"/>
    <property type="molecule type" value="Genomic_DNA"/>
</dbReference>
<protein>
    <recommendedName>
        <fullName evidence="3">DUF4435 domain-containing protein</fullName>
    </recommendedName>
</protein>